<keyword evidence="3 7" id="KW-0067">ATP-binding</keyword>
<dbReference type="FunFam" id="3.40.850.10:FF:000052">
    <property type="entry name" value="Kinesin-like protein KIN-12F"/>
    <property type="match status" value="1"/>
</dbReference>
<accession>A0A8N4EZ73</accession>
<protein>
    <submittedName>
        <fullName evidence="12">Kinesin-like protein KIN-12B isoform X1</fullName>
    </submittedName>
</protein>
<feature type="coiled-coil region" evidence="8">
    <location>
        <begin position="1145"/>
        <end position="1183"/>
    </location>
</feature>
<evidence type="ECO:0000256" key="9">
    <source>
        <dbReference type="SAM" id="MobiDB-lite"/>
    </source>
</evidence>
<dbReference type="SUPFAM" id="SSF52540">
    <property type="entry name" value="P-loop containing nucleoside triphosphate hydrolases"/>
    <property type="match status" value="1"/>
</dbReference>
<dbReference type="PROSITE" id="PS00411">
    <property type="entry name" value="KINESIN_MOTOR_1"/>
    <property type="match status" value="1"/>
</dbReference>
<name>A0A8N4EZ73_ELAGV</name>
<evidence type="ECO:0000256" key="3">
    <source>
        <dbReference type="ARBA" id="ARBA00022840"/>
    </source>
</evidence>
<evidence type="ECO:0000256" key="4">
    <source>
        <dbReference type="ARBA" id="ARBA00023054"/>
    </source>
</evidence>
<keyword evidence="1" id="KW-0493">Microtubule</keyword>
<dbReference type="GO" id="GO:0005524">
    <property type="term" value="F:ATP binding"/>
    <property type="evidence" value="ECO:0007669"/>
    <property type="project" value="UniProtKB-UniRule"/>
</dbReference>
<dbReference type="GO" id="GO:0007018">
    <property type="term" value="P:microtubule-based movement"/>
    <property type="evidence" value="ECO:0007669"/>
    <property type="project" value="InterPro"/>
</dbReference>
<dbReference type="PANTHER" id="PTHR37739:SF16">
    <property type="entry name" value="KINESIN-LIKE PROTEIN"/>
    <property type="match status" value="1"/>
</dbReference>
<organism evidence="11 12">
    <name type="scientific">Elaeis guineensis var. tenera</name>
    <name type="common">Oil palm</name>
    <dbReference type="NCBI Taxonomy" id="51953"/>
    <lineage>
        <taxon>Eukaryota</taxon>
        <taxon>Viridiplantae</taxon>
        <taxon>Streptophyta</taxon>
        <taxon>Embryophyta</taxon>
        <taxon>Tracheophyta</taxon>
        <taxon>Spermatophyta</taxon>
        <taxon>Magnoliopsida</taxon>
        <taxon>Liliopsida</taxon>
        <taxon>Arecaceae</taxon>
        <taxon>Arecoideae</taxon>
        <taxon>Cocoseae</taxon>
        <taxon>Elaeidinae</taxon>
        <taxon>Elaeis</taxon>
    </lineage>
</organism>
<keyword evidence="11" id="KW-1185">Reference proteome</keyword>
<feature type="binding site" evidence="7">
    <location>
        <begin position="175"/>
        <end position="182"/>
    </location>
    <ligand>
        <name>ATP</name>
        <dbReference type="ChEBI" id="CHEBI:30616"/>
    </ligand>
</feature>
<dbReference type="OrthoDB" id="3176171at2759"/>
<dbReference type="InterPro" id="IPR044986">
    <property type="entry name" value="KIF15/KIN-12"/>
</dbReference>
<evidence type="ECO:0000256" key="1">
    <source>
        <dbReference type="ARBA" id="ARBA00022701"/>
    </source>
</evidence>
<dbReference type="RefSeq" id="XP_029117286.1">
    <property type="nucleotide sequence ID" value="XM_029261453.1"/>
</dbReference>
<evidence type="ECO:0000256" key="7">
    <source>
        <dbReference type="PROSITE-ProRule" id="PRU00283"/>
    </source>
</evidence>
<dbReference type="Gene3D" id="3.40.850.10">
    <property type="entry name" value="Kinesin motor domain"/>
    <property type="match status" value="1"/>
</dbReference>
<dbReference type="GO" id="GO:0008017">
    <property type="term" value="F:microtubule binding"/>
    <property type="evidence" value="ECO:0007669"/>
    <property type="project" value="InterPro"/>
</dbReference>
<comment type="similarity">
    <text evidence="6">Belongs to the TRAFAC class myosin-kinesin ATPase superfamily. Kinesin family. KIN-12 subfamily.</text>
</comment>
<gene>
    <name evidence="12" type="primary">LOC105033951</name>
</gene>
<reference evidence="12" key="1">
    <citation type="submission" date="2025-08" db="UniProtKB">
        <authorList>
            <consortium name="RefSeq"/>
        </authorList>
    </citation>
    <scope>IDENTIFICATION</scope>
</reference>
<keyword evidence="5 7" id="KW-0505">Motor protein</keyword>
<evidence type="ECO:0000259" key="10">
    <source>
        <dbReference type="PROSITE" id="PS50067"/>
    </source>
</evidence>
<evidence type="ECO:0000256" key="6">
    <source>
        <dbReference type="ARBA" id="ARBA00034488"/>
    </source>
</evidence>
<dbReference type="InterPro" id="IPR001752">
    <property type="entry name" value="Kinesin_motor_dom"/>
</dbReference>
<dbReference type="GO" id="GO:0005874">
    <property type="term" value="C:microtubule"/>
    <property type="evidence" value="ECO:0007669"/>
    <property type="project" value="UniProtKB-KW"/>
</dbReference>
<dbReference type="PRINTS" id="PR00380">
    <property type="entry name" value="KINESINHEAVY"/>
</dbReference>
<dbReference type="Pfam" id="PF00225">
    <property type="entry name" value="Kinesin"/>
    <property type="match status" value="1"/>
</dbReference>
<keyword evidence="2 7" id="KW-0547">Nucleotide-binding</keyword>
<dbReference type="GO" id="GO:0003777">
    <property type="term" value="F:microtubule motor activity"/>
    <property type="evidence" value="ECO:0007669"/>
    <property type="project" value="InterPro"/>
</dbReference>
<dbReference type="Proteomes" id="UP000504607">
    <property type="component" value="Unplaced"/>
</dbReference>
<feature type="coiled-coil region" evidence="8">
    <location>
        <begin position="445"/>
        <end position="472"/>
    </location>
</feature>
<feature type="region of interest" description="Disordered" evidence="9">
    <location>
        <begin position="631"/>
        <end position="662"/>
    </location>
</feature>
<dbReference type="InterPro" id="IPR027417">
    <property type="entry name" value="P-loop_NTPase"/>
</dbReference>
<sequence length="1258" mass="140481">MKAFSHQRNARVPPSETLTPHKHRAPRIPKENVDPGPIPPESSPFRSPSVAGKPLVAKNRSPLPPRPPLSSNHGGNPLKRKLSLETLPENGVPASMASDSGVQVIVRMRPLNKEEEGNLIAQKISSNSISILDHAFTFDSVADSRSTQEDIFHLVGLPLVENCFAGFNSSIFAYGQTGSGKTYTMWGPPSALSEDASASNERGLTPRVFERLFSRIDEEQAKHSDKQLNYQCRCSFLEIYNEQITDLLEPTQRNLQIREDVRTGVYVDCLTEEYVCTMNDVIQLLTKGLTNRRIGATSINAESSRSHCVFTCIVESRSKNVADGLSSLRTSRINLVDLAGSERQKQTGAAGERLKEAGNINRSLSQLGCRNLIKILAEVSQSGKQRHIPYRDSRLTFLLQESLGGNAKLAILCAISPSQSCKNETLSTLRFAQRAKAIKNKAVVNEITQDDVNVLREQIRQLKDELLRMKTHGTQSENNGSYSTGWNALRSLNLLRKSLNCPTAALPVIKDDSDEEMEIDENDVEKPHFEAGVQPSSEDKVPAALEISKEEVRSCKSDNKMVLGDEQSGYISGSGSGTDQVDAVEGCELEDKQKAHISVSDPPQISSSSPKSIISPSSLSIVPCQTSPLLQSPTLSTSPMVENCSRKSLRTSSSKSASQKNMLENVETRSGDLKLSFADTSNHNSVNASIMQTCKKLLAPTEHLAASLHHGLQIIGNHQRSSAIRRSSFMFPIRPVDVKPMRPASKVDAGVQTLVQESEISEILSTFICNHCKDRASTDEYSNGTDLQLVPIDRSMSSDKQKIQVPKAVEKVLAGAIRREMAVEDQCAKQAAEIAQLNRLVQQYKHERECSAIIAQTREDKISRLESLMDGILPTEDFMEEEFVSLMNEHKLLKEKYENHPEVLRENIELNRVQEELDRCRNFCDMGERDVLMEEIQDLRGQLQYYMSSLMSTQKPNPLLQLAHSVEPNSTPLSPISELAEESADEKLKQQRCHCDEAESKWISISEELRRELEASRSLAEKWKWELDSEKKCSEELKEALHTAMQGHAHILEQYAELQEKHIALLGRHRKISDGIEDVKRAAANAGVKGIESKFIDALAAEISVVRAEREKERRYWRDENKCLQAQLRDTAEAVQAAGEVLVRLKEAEETAALAQKRTLLAEQETEKAYQEIDNLKKTYEKEILLLNQFLAESRLPKEAPRTAEFDDPAAAKYDGGRTLTDQPWVQEFEPFCHEGENEFSKGTDPNSWFSGYDRCNI</sequence>
<evidence type="ECO:0000313" key="11">
    <source>
        <dbReference type="Proteomes" id="UP000504607"/>
    </source>
</evidence>
<evidence type="ECO:0000313" key="12">
    <source>
        <dbReference type="RefSeq" id="XP_029117286.1"/>
    </source>
</evidence>
<dbReference type="PROSITE" id="PS50067">
    <property type="entry name" value="KINESIN_MOTOR_2"/>
    <property type="match status" value="1"/>
</dbReference>
<feature type="region of interest" description="Disordered" evidence="9">
    <location>
        <begin position="1"/>
        <end position="80"/>
    </location>
</feature>
<feature type="domain" description="Kinesin motor" evidence="10">
    <location>
        <begin position="101"/>
        <end position="438"/>
    </location>
</feature>
<evidence type="ECO:0000256" key="8">
    <source>
        <dbReference type="SAM" id="Coils"/>
    </source>
</evidence>
<dbReference type="PANTHER" id="PTHR37739">
    <property type="entry name" value="KINESIN-LIKE PROTEIN KIN-12D"/>
    <property type="match status" value="1"/>
</dbReference>
<dbReference type="InterPro" id="IPR019821">
    <property type="entry name" value="Kinesin_motor_CS"/>
</dbReference>
<evidence type="ECO:0000256" key="2">
    <source>
        <dbReference type="ARBA" id="ARBA00022741"/>
    </source>
</evidence>
<proteinExistence type="inferred from homology"/>
<evidence type="ECO:0000256" key="5">
    <source>
        <dbReference type="ARBA" id="ARBA00023175"/>
    </source>
</evidence>
<dbReference type="InterPro" id="IPR036961">
    <property type="entry name" value="Kinesin_motor_dom_sf"/>
</dbReference>
<dbReference type="AlphaFoldDB" id="A0A8N4EZ73"/>
<dbReference type="SMART" id="SM00129">
    <property type="entry name" value="KISc"/>
    <property type="match status" value="1"/>
</dbReference>
<keyword evidence="4 8" id="KW-0175">Coiled coil</keyword>
<dbReference type="GO" id="GO:0009524">
    <property type="term" value="C:phragmoplast"/>
    <property type="evidence" value="ECO:0007669"/>
    <property type="project" value="UniProtKB-ARBA"/>
</dbReference>